<dbReference type="EC" id="3.6.1.9" evidence="4"/>
<keyword evidence="2 4" id="KW-0378">Hydrolase</keyword>
<comment type="cofactor">
    <cofactor evidence="1 4">
        <name>a divalent metal cation</name>
        <dbReference type="ChEBI" id="CHEBI:60240"/>
    </cofactor>
</comment>
<comment type="caution">
    <text evidence="5">The sequence shown here is derived from an EMBL/GenBank/DDBJ whole genome shotgun (WGS) entry which is preliminary data.</text>
</comment>
<sequence>MTLVLASNSQARAALLTHAGLIFERVAAEVDERAVEMTLEGTGAGPDDVAQVLADVKAIDVSARHPGALVIGADQTLSLRDRRFHKPSDMDAARRQLSALAGETHVLSSAVSCARGGEVVWRHVAQAHMTMRPLSPGFIAHYLAVAGDNVLKSVGCYQLETMGIQLFDTVDGDYFTILGLPLLPLLGFLRREGILET</sequence>
<evidence type="ECO:0000256" key="1">
    <source>
        <dbReference type="ARBA" id="ARBA00001968"/>
    </source>
</evidence>
<dbReference type="GO" id="GO:0047429">
    <property type="term" value="F:nucleoside triphosphate diphosphatase activity"/>
    <property type="evidence" value="ECO:0007669"/>
    <property type="project" value="UniProtKB-EC"/>
</dbReference>
<evidence type="ECO:0000256" key="2">
    <source>
        <dbReference type="ARBA" id="ARBA00022801"/>
    </source>
</evidence>
<dbReference type="Proteomes" id="UP000631694">
    <property type="component" value="Unassembled WGS sequence"/>
</dbReference>
<dbReference type="AlphaFoldDB" id="A0A931MZ81"/>
<keyword evidence="4" id="KW-0963">Cytoplasm</keyword>
<comment type="subcellular location">
    <subcellularLocation>
        <location evidence="4">Cytoplasm</location>
    </subcellularLocation>
</comment>
<comment type="similarity">
    <text evidence="4">Belongs to the Maf family.</text>
</comment>
<dbReference type="EMBL" id="JADZLT010000051">
    <property type="protein sequence ID" value="MBH0238765.1"/>
    <property type="molecule type" value="Genomic_DNA"/>
</dbReference>
<dbReference type="Gene3D" id="3.90.950.10">
    <property type="match status" value="1"/>
</dbReference>
<dbReference type="Pfam" id="PF02545">
    <property type="entry name" value="Maf"/>
    <property type="match status" value="1"/>
</dbReference>
<dbReference type="NCBIfam" id="NF002690">
    <property type="entry name" value="PRK02478.1"/>
    <property type="match status" value="1"/>
</dbReference>
<dbReference type="PANTHER" id="PTHR43213:SF5">
    <property type="entry name" value="BIFUNCTIONAL DTTP_UTP PYROPHOSPHATASE_METHYLTRANSFERASE PROTEIN-RELATED"/>
    <property type="match status" value="1"/>
</dbReference>
<comment type="caution">
    <text evidence="4">Lacks conserved residue(s) required for the propagation of feature annotation.</text>
</comment>
<keyword evidence="6" id="KW-1185">Reference proteome</keyword>
<protein>
    <recommendedName>
        <fullName evidence="4">Nucleoside triphosphate pyrophosphatase</fullName>
        <ecNumber evidence="4">3.6.1.9</ecNumber>
    </recommendedName>
    <alternativeName>
        <fullName evidence="4">Nucleotide pyrophosphatase</fullName>
        <shortName evidence="4">Nucleotide PPase</shortName>
    </alternativeName>
</protein>
<comment type="catalytic activity">
    <reaction evidence="4">
        <text>a ribonucleoside 5'-triphosphate + H2O = a ribonucleoside 5'-phosphate + diphosphate + H(+)</text>
        <dbReference type="Rhea" id="RHEA:23996"/>
        <dbReference type="ChEBI" id="CHEBI:15377"/>
        <dbReference type="ChEBI" id="CHEBI:15378"/>
        <dbReference type="ChEBI" id="CHEBI:33019"/>
        <dbReference type="ChEBI" id="CHEBI:58043"/>
        <dbReference type="ChEBI" id="CHEBI:61557"/>
        <dbReference type="EC" id="3.6.1.9"/>
    </reaction>
</comment>
<dbReference type="HAMAP" id="MF_00528">
    <property type="entry name" value="Maf"/>
    <property type="match status" value="1"/>
</dbReference>
<proteinExistence type="inferred from homology"/>
<name>A0A931MZ81_9HYPH</name>
<evidence type="ECO:0000256" key="3">
    <source>
        <dbReference type="ARBA" id="ARBA00023080"/>
    </source>
</evidence>
<dbReference type="GO" id="GO:0009117">
    <property type="term" value="P:nucleotide metabolic process"/>
    <property type="evidence" value="ECO:0007669"/>
    <property type="project" value="UniProtKB-KW"/>
</dbReference>
<dbReference type="RefSeq" id="WP_197311850.1">
    <property type="nucleotide sequence ID" value="NZ_JADZLT010000051.1"/>
</dbReference>
<dbReference type="PIRSF" id="PIRSF006305">
    <property type="entry name" value="Maf"/>
    <property type="match status" value="1"/>
</dbReference>
<dbReference type="PANTHER" id="PTHR43213">
    <property type="entry name" value="BIFUNCTIONAL DTTP/UTP PYROPHOSPHATASE/METHYLTRANSFERASE PROTEIN-RELATED"/>
    <property type="match status" value="1"/>
</dbReference>
<evidence type="ECO:0000313" key="6">
    <source>
        <dbReference type="Proteomes" id="UP000631694"/>
    </source>
</evidence>
<organism evidence="5 6">
    <name type="scientific">Methylobrevis albus</name>
    <dbReference type="NCBI Taxonomy" id="2793297"/>
    <lineage>
        <taxon>Bacteria</taxon>
        <taxon>Pseudomonadati</taxon>
        <taxon>Pseudomonadota</taxon>
        <taxon>Alphaproteobacteria</taxon>
        <taxon>Hyphomicrobiales</taxon>
        <taxon>Pleomorphomonadaceae</taxon>
        <taxon>Methylobrevis</taxon>
    </lineage>
</organism>
<keyword evidence="3 4" id="KW-0546">Nucleotide metabolism</keyword>
<dbReference type="GO" id="GO:0005737">
    <property type="term" value="C:cytoplasm"/>
    <property type="evidence" value="ECO:0007669"/>
    <property type="project" value="UniProtKB-SubCell"/>
</dbReference>
<dbReference type="InterPro" id="IPR029001">
    <property type="entry name" value="ITPase-like_fam"/>
</dbReference>
<dbReference type="SUPFAM" id="SSF52972">
    <property type="entry name" value="ITPase-like"/>
    <property type="match status" value="1"/>
</dbReference>
<evidence type="ECO:0000256" key="4">
    <source>
        <dbReference type="HAMAP-Rule" id="MF_00528"/>
    </source>
</evidence>
<accession>A0A931MZ81</accession>
<evidence type="ECO:0000313" key="5">
    <source>
        <dbReference type="EMBL" id="MBH0238765.1"/>
    </source>
</evidence>
<comment type="function">
    <text evidence="4">Nucleoside triphosphate pyrophosphatase. May have a dual role in cell division arrest and in preventing the incorporation of modified nucleotides into cellular nucleic acids.</text>
</comment>
<feature type="active site" description="Proton acceptor" evidence="4">
    <location>
        <position position="74"/>
    </location>
</feature>
<dbReference type="InterPro" id="IPR003697">
    <property type="entry name" value="Maf-like"/>
</dbReference>
<gene>
    <name evidence="5" type="ORF">I5731_13090</name>
</gene>
<reference evidence="5" key="1">
    <citation type="submission" date="2020-12" db="EMBL/GenBank/DDBJ databases">
        <title>Methylobrevis albus sp. nov., isolated from fresh water lack sediment.</title>
        <authorList>
            <person name="Zou Q."/>
        </authorList>
    </citation>
    <scope>NUCLEOTIDE SEQUENCE</scope>
    <source>
        <strain evidence="5">L22</strain>
    </source>
</reference>
<comment type="catalytic activity">
    <reaction evidence="4">
        <text>a 2'-deoxyribonucleoside 5'-triphosphate + H2O = a 2'-deoxyribonucleoside 5'-phosphate + diphosphate + H(+)</text>
        <dbReference type="Rhea" id="RHEA:44644"/>
        <dbReference type="ChEBI" id="CHEBI:15377"/>
        <dbReference type="ChEBI" id="CHEBI:15378"/>
        <dbReference type="ChEBI" id="CHEBI:33019"/>
        <dbReference type="ChEBI" id="CHEBI:61560"/>
        <dbReference type="ChEBI" id="CHEBI:65317"/>
        <dbReference type="EC" id="3.6.1.9"/>
    </reaction>
</comment>